<evidence type="ECO:0000256" key="2">
    <source>
        <dbReference type="ARBA" id="ARBA00022692"/>
    </source>
</evidence>
<dbReference type="GO" id="GO:0012505">
    <property type="term" value="C:endomembrane system"/>
    <property type="evidence" value="ECO:0007669"/>
    <property type="project" value="UniProtKB-ARBA"/>
</dbReference>
<feature type="transmembrane region" description="Helical" evidence="5">
    <location>
        <begin position="117"/>
        <end position="135"/>
    </location>
</feature>
<dbReference type="GO" id="GO:0016020">
    <property type="term" value="C:membrane"/>
    <property type="evidence" value="ECO:0007669"/>
    <property type="project" value="UniProtKB-SubCell"/>
</dbReference>
<dbReference type="GO" id="GO:0016192">
    <property type="term" value="P:vesicle-mediated transport"/>
    <property type="evidence" value="ECO:0007669"/>
    <property type="project" value="InterPro"/>
</dbReference>
<dbReference type="Pfam" id="PF04178">
    <property type="entry name" value="Got1"/>
    <property type="match status" value="1"/>
</dbReference>
<feature type="transmembrane region" description="Helical" evidence="5">
    <location>
        <begin position="86"/>
        <end position="105"/>
    </location>
</feature>
<dbReference type="EMBL" id="FN668638">
    <property type="protein sequence ID" value="CBK19827.2"/>
    <property type="molecule type" value="Genomic_DNA"/>
</dbReference>
<feature type="transmembrane region" description="Helical" evidence="5">
    <location>
        <begin position="53"/>
        <end position="74"/>
    </location>
</feature>
<protein>
    <recommendedName>
        <fullName evidence="8">Vesicle transport protein</fullName>
    </recommendedName>
</protein>
<evidence type="ECO:0000313" key="7">
    <source>
        <dbReference type="Proteomes" id="UP000008312"/>
    </source>
</evidence>
<evidence type="ECO:0000256" key="4">
    <source>
        <dbReference type="ARBA" id="ARBA00023136"/>
    </source>
</evidence>
<reference evidence="6" key="1">
    <citation type="submission" date="2010-02" db="EMBL/GenBank/DDBJ databases">
        <title>Sequencing and annotation of the Blastocystis hominis genome.</title>
        <authorList>
            <person name="Wincker P."/>
        </authorList>
    </citation>
    <scope>NUCLEOTIDE SEQUENCE</scope>
    <source>
        <strain evidence="6">Singapore isolate B</strain>
    </source>
</reference>
<keyword evidence="2 5" id="KW-0812">Transmembrane</keyword>
<name>D8LVI8_BLAHO</name>
<dbReference type="RefSeq" id="XP_012893875.1">
    <property type="nucleotide sequence ID" value="XM_013038421.1"/>
</dbReference>
<keyword evidence="4 5" id="KW-0472">Membrane</keyword>
<evidence type="ECO:0000313" key="6">
    <source>
        <dbReference type="EMBL" id="CBK19827.2"/>
    </source>
</evidence>
<evidence type="ECO:0008006" key="8">
    <source>
        <dbReference type="Google" id="ProtNLM"/>
    </source>
</evidence>
<dbReference type="AlphaFoldDB" id="D8LVI8"/>
<sequence length="191" mass="21842">MEEGQNWVDESTISANQLWSSSQLNIRDVKEESDDEEKPQNQQRYTESLQSNFYFYAFLMISIASYAIAMLKYFPNIENQCQFYSFWMGFGSISCIAAVAQFEGYGQFFGRLFEKRILPLSLCFCLSLFGCIFSGLRNQCFVSVINSIIQCLCLVILFSLYTSTPFTFFLSNNTTAVRLALGPFAVQKAKD</sequence>
<proteinExistence type="predicted"/>
<dbReference type="GeneID" id="24917558"/>
<comment type="subcellular location">
    <subcellularLocation>
        <location evidence="1">Membrane</location>
        <topology evidence="1">Multi-pass membrane protein</topology>
    </subcellularLocation>
</comment>
<keyword evidence="3 5" id="KW-1133">Transmembrane helix</keyword>
<evidence type="ECO:0000256" key="5">
    <source>
        <dbReference type="SAM" id="Phobius"/>
    </source>
</evidence>
<dbReference type="GO" id="GO:0005737">
    <property type="term" value="C:cytoplasm"/>
    <property type="evidence" value="ECO:0007669"/>
    <property type="project" value="UniProtKB-ARBA"/>
</dbReference>
<dbReference type="InParanoid" id="D8LVI8"/>
<keyword evidence="7" id="KW-1185">Reference proteome</keyword>
<evidence type="ECO:0000256" key="3">
    <source>
        <dbReference type="ARBA" id="ARBA00022989"/>
    </source>
</evidence>
<gene>
    <name evidence="6" type="ORF">GSBLH_T00000241001</name>
</gene>
<accession>D8LVI8</accession>
<dbReference type="InterPro" id="IPR007305">
    <property type="entry name" value="Vesicle_transpt_Got1/SFT2"/>
</dbReference>
<organism evidence="6">
    <name type="scientific">Blastocystis hominis</name>
    <dbReference type="NCBI Taxonomy" id="12968"/>
    <lineage>
        <taxon>Eukaryota</taxon>
        <taxon>Sar</taxon>
        <taxon>Stramenopiles</taxon>
        <taxon>Bigyra</taxon>
        <taxon>Opalozoa</taxon>
        <taxon>Opalinata</taxon>
        <taxon>Blastocystidae</taxon>
        <taxon>Blastocystis</taxon>
    </lineage>
</organism>
<dbReference type="Proteomes" id="UP000008312">
    <property type="component" value="Unassembled WGS sequence"/>
</dbReference>
<evidence type="ECO:0000256" key="1">
    <source>
        <dbReference type="ARBA" id="ARBA00004141"/>
    </source>
</evidence>
<feature type="transmembrane region" description="Helical" evidence="5">
    <location>
        <begin position="141"/>
        <end position="161"/>
    </location>
</feature>